<dbReference type="EMBL" id="JBHSBN010000005">
    <property type="protein sequence ID" value="MFC4106283.1"/>
    <property type="molecule type" value="Genomic_DNA"/>
</dbReference>
<reference evidence="7" key="1">
    <citation type="journal article" date="2019" name="Int. J. Syst. Evol. Microbiol.">
        <title>The Global Catalogue of Microorganisms (GCM) 10K type strain sequencing project: providing services to taxonomists for standard genome sequencing and annotation.</title>
        <authorList>
            <consortium name="The Broad Institute Genomics Platform"/>
            <consortium name="The Broad Institute Genome Sequencing Center for Infectious Disease"/>
            <person name="Wu L."/>
            <person name="Ma J."/>
        </authorList>
    </citation>
    <scope>NUCLEOTIDE SEQUENCE [LARGE SCALE GENOMIC DNA]</scope>
    <source>
        <strain evidence="7">2902at01</strain>
    </source>
</reference>
<protein>
    <submittedName>
        <fullName evidence="6">TetR/AcrR family transcriptional regulator</fullName>
    </submittedName>
</protein>
<dbReference type="Proteomes" id="UP001595868">
    <property type="component" value="Unassembled WGS sequence"/>
</dbReference>
<evidence type="ECO:0000256" key="1">
    <source>
        <dbReference type="ARBA" id="ARBA00023015"/>
    </source>
</evidence>
<dbReference type="SUPFAM" id="SSF46689">
    <property type="entry name" value="Homeodomain-like"/>
    <property type="match status" value="1"/>
</dbReference>
<feature type="domain" description="HTH tetR-type" evidence="5">
    <location>
        <begin position="6"/>
        <end position="66"/>
    </location>
</feature>
<dbReference type="SUPFAM" id="SSF48498">
    <property type="entry name" value="Tetracyclin repressor-like, C-terminal domain"/>
    <property type="match status" value="1"/>
</dbReference>
<accession>A0ABV8KJK8</accession>
<keyword evidence="2 4" id="KW-0238">DNA-binding</keyword>
<evidence type="ECO:0000313" key="6">
    <source>
        <dbReference type="EMBL" id="MFC4106283.1"/>
    </source>
</evidence>
<evidence type="ECO:0000256" key="4">
    <source>
        <dbReference type="PROSITE-ProRule" id="PRU00335"/>
    </source>
</evidence>
<organism evidence="6 7">
    <name type="scientific">Micromonospora zhanjiangensis</name>
    <dbReference type="NCBI Taxonomy" id="1522057"/>
    <lineage>
        <taxon>Bacteria</taxon>
        <taxon>Bacillati</taxon>
        <taxon>Actinomycetota</taxon>
        <taxon>Actinomycetes</taxon>
        <taxon>Micromonosporales</taxon>
        <taxon>Micromonosporaceae</taxon>
        <taxon>Micromonospora</taxon>
    </lineage>
</organism>
<keyword evidence="1" id="KW-0805">Transcription regulation</keyword>
<evidence type="ECO:0000313" key="7">
    <source>
        <dbReference type="Proteomes" id="UP001595868"/>
    </source>
</evidence>
<dbReference type="PROSITE" id="PS50977">
    <property type="entry name" value="HTH_TETR_2"/>
    <property type="match status" value="1"/>
</dbReference>
<comment type="caution">
    <text evidence="6">The sequence shown here is derived from an EMBL/GenBank/DDBJ whole genome shotgun (WGS) entry which is preliminary data.</text>
</comment>
<dbReference type="InterPro" id="IPR009057">
    <property type="entry name" value="Homeodomain-like_sf"/>
</dbReference>
<dbReference type="Pfam" id="PF00440">
    <property type="entry name" value="TetR_N"/>
    <property type="match status" value="1"/>
</dbReference>
<dbReference type="PANTHER" id="PTHR30055:SF151">
    <property type="entry name" value="TRANSCRIPTIONAL REGULATORY PROTEIN"/>
    <property type="match status" value="1"/>
</dbReference>
<dbReference type="InterPro" id="IPR036271">
    <property type="entry name" value="Tet_transcr_reg_TetR-rel_C_sf"/>
</dbReference>
<evidence type="ECO:0000256" key="3">
    <source>
        <dbReference type="ARBA" id="ARBA00023163"/>
    </source>
</evidence>
<proteinExistence type="predicted"/>
<dbReference type="InterPro" id="IPR004111">
    <property type="entry name" value="Repressor_TetR_C"/>
</dbReference>
<dbReference type="Pfam" id="PF02909">
    <property type="entry name" value="TetR_C_1"/>
    <property type="match status" value="1"/>
</dbReference>
<gene>
    <name evidence="6" type="ORF">ACFOX0_10085</name>
</gene>
<dbReference type="Gene3D" id="1.10.357.10">
    <property type="entry name" value="Tetracycline Repressor, domain 2"/>
    <property type="match status" value="1"/>
</dbReference>
<sequence>MPRPRSLSQDRIADAALAVLDRAGTDGLTMRAVAGELGTSPMALYRYVDDRGQLERWVVERVLSRVDLALPEGLPWAGRIELLLDRARAAVVTHPAVVPLVLTHRHAAPSSLRLIETMLAVLTEAGFTGTDRVVAQRALIGHLLGTLLLDHLGPLPGDGTETMAALPVDAFPHLAATAAHARQVAPADEFRLGLAALLRGLRPGSD</sequence>
<keyword evidence="7" id="KW-1185">Reference proteome</keyword>
<dbReference type="RefSeq" id="WP_377543932.1">
    <property type="nucleotide sequence ID" value="NZ_JBHSBN010000005.1"/>
</dbReference>
<evidence type="ECO:0000259" key="5">
    <source>
        <dbReference type="PROSITE" id="PS50977"/>
    </source>
</evidence>
<dbReference type="InterPro" id="IPR001647">
    <property type="entry name" value="HTH_TetR"/>
</dbReference>
<keyword evidence="3" id="KW-0804">Transcription</keyword>
<feature type="DNA-binding region" description="H-T-H motif" evidence="4">
    <location>
        <begin position="29"/>
        <end position="48"/>
    </location>
</feature>
<name>A0ABV8KJK8_9ACTN</name>
<dbReference type="InterPro" id="IPR050109">
    <property type="entry name" value="HTH-type_TetR-like_transc_reg"/>
</dbReference>
<dbReference type="PANTHER" id="PTHR30055">
    <property type="entry name" value="HTH-TYPE TRANSCRIPTIONAL REGULATOR RUTR"/>
    <property type="match status" value="1"/>
</dbReference>
<evidence type="ECO:0000256" key="2">
    <source>
        <dbReference type="ARBA" id="ARBA00023125"/>
    </source>
</evidence>